<keyword evidence="4" id="KW-0597">Phosphoprotein</keyword>
<evidence type="ECO:0000256" key="5">
    <source>
        <dbReference type="ARBA" id="ARBA00022692"/>
    </source>
</evidence>
<dbReference type="Gene3D" id="2.160.20.80">
    <property type="entry name" value="E3 ubiquitin-protein ligase SopA"/>
    <property type="match status" value="1"/>
</dbReference>
<evidence type="ECO:0000256" key="13">
    <source>
        <dbReference type="SAM" id="Phobius"/>
    </source>
</evidence>
<keyword evidence="16" id="KW-1185">Reference proteome</keyword>
<dbReference type="FunFam" id="2.160.20.80:FF:000001">
    <property type="entry name" value="Synaptic vesicle glycoprotein 2A"/>
    <property type="match status" value="1"/>
</dbReference>
<feature type="compositionally biased region" description="Polar residues" evidence="12">
    <location>
        <begin position="8"/>
        <end position="22"/>
    </location>
</feature>
<feature type="domain" description="Major facilitator superfamily (MFS) profile" evidence="14">
    <location>
        <begin position="124"/>
        <end position="808"/>
    </location>
</feature>
<dbReference type="InterPro" id="IPR022308">
    <property type="entry name" value="SV2"/>
</dbReference>
<evidence type="ECO:0000256" key="8">
    <source>
        <dbReference type="ARBA" id="ARBA00023018"/>
    </source>
</evidence>
<accession>A0A8J7T6R1</accession>
<evidence type="ECO:0000256" key="11">
    <source>
        <dbReference type="ARBA" id="ARBA00023329"/>
    </source>
</evidence>
<sequence>MDDPYHSNFYQGPQGGSNTYSTFEEGRAGPDGYYRGNEYSAQDEDAASDVTEGHDEDDEVYEGEYQGIPHPDEIKARERAARAAVRAQELSDGAAGKMQDEEQLAHQYEAIIEECGHGRFQWTLFFVAGLALMADGVECFVVGFVLPSAEKDMCLSNANKGMLGGSEMDILLPTLLPEYIKLALQTDFHGWLISSLIVYLGMMLGAFIWGGLADKMGRKKCLIIALAINSIFAFLSSFVQGYDLFLFFRLFSGIGIGGSIPIVYAYFSEFLSREKRGEHLSWLCMFWMIGGIYASSMAWGIIPHYGWGFSMGTEYHFHSWRVFVLVCALPAIASLIGLTFMPESPRFLLENAKHDEAWMILKQVHDTNMRAKGEPEKVFTVSHIKTPKQDDEFIEIQSSTGTWYQRWMVRIMTVIKQVLQNVLSLFSPQLRLNTLFMAIIWFTMAFSYYGLTVWFPDMIKYLQNEEYESKVKVIHRERVEHFTFNFSLENQIHREGEYFNDKFTKIEMKSVTFEDSLFEECFFEDIRSTDTFFKNCTLINNVFYNTDLNKEKFIDCKMVNTTFLHPKQGCHLDYEEENDILIYLVSFLGSLAVLPGNIISALFMDKIGRIKMIDRPLAVLESHDALVIGSPHLGVGNVRAVLCLLHRAAPVACQEPARLLLIDESCPSVCLRDIALVSGLYRPPGPTGTCAFQTHDLGKGGSMLISSVCTFLLFFGSSESAIIGWQCLFCGTSVAAWNGIEVITVELYPTNKRATAFGVLNALCKFAAILGSSIFASFVGITKVIPILMASSALVAGGLLALKLPETREQVLM</sequence>
<dbReference type="GO" id="GO:0043005">
    <property type="term" value="C:neuron projection"/>
    <property type="evidence" value="ECO:0007669"/>
    <property type="project" value="TreeGrafter"/>
</dbReference>
<feature type="transmembrane region" description="Helical" evidence="13">
    <location>
        <begin position="435"/>
        <end position="455"/>
    </location>
</feature>
<evidence type="ECO:0000256" key="10">
    <source>
        <dbReference type="ARBA" id="ARBA00023180"/>
    </source>
</evidence>
<evidence type="ECO:0000256" key="2">
    <source>
        <dbReference type="ARBA" id="ARBA00008335"/>
    </source>
</evidence>
<dbReference type="Gene3D" id="1.20.1250.20">
    <property type="entry name" value="MFS general substrate transporter like domains"/>
    <property type="match status" value="2"/>
</dbReference>
<dbReference type="GO" id="GO:0022857">
    <property type="term" value="F:transmembrane transporter activity"/>
    <property type="evidence" value="ECO:0007669"/>
    <property type="project" value="InterPro"/>
</dbReference>
<feature type="transmembrane region" description="Helical" evidence="13">
    <location>
        <begin position="221"/>
        <end position="239"/>
    </location>
</feature>
<feature type="transmembrane region" description="Helical" evidence="13">
    <location>
        <begin position="245"/>
        <end position="267"/>
    </location>
</feature>
<keyword evidence="9 13" id="KW-0472">Membrane</keyword>
<dbReference type="Pfam" id="PF23894">
    <property type="entry name" value="LD_SV2"/>
    <property type="match status" value="1"/>
</dbReference>
<dbReference type="InterPro" id="IPR005828">
    <property type="entry name" value="MFS_sugar_transport-like"/>
</dbReference>
<dbReference type="Pfam" id="PF00083">
    <property type="entry name" value="Sugar_tr"/>
    <property type="match status" value="1"/>
</dbReference>
<dbReference type="SUPFAM" id="SSF103473">
    <property type="entry name" value="MFS general substrate transporter"/>
    <property type="match status" value="2"/>
</dbReference>
<dbReference type="PROSITE" id="PS00217">
    <property type="entry name" value="SUGAR_TRANSPORT_2"/>
    <property type="match status" value="1"/>
</dbReference>
<dbReference type="GO" id="GO:0007268">
    <property type="term" value="P:chemical synaptic transmission"/>
    <property type="evidence" value="ECO:0007669"/>
    <property type="project" value="InterPro"/>
</dbReference>
<evidence type="ECO:0000256" key="3">
    <source>
        <dbReference type="ARBA" id="ARBA00022448"/>
    </source>
</evidence>
<dbReference type="InterPro" id="IPR036259">
    <property type="entry name" value="MFS_trans_sf"/>
</dbReference>
<evidence type="ECO:0000313" key="15">
    <source>
        <dbReference type="EMBL" id="MBN3312364.1"/>
    </source>
</evidence>
<feature type="non-terminal residue" evidence="15">
    <location>
        <position position="1"/>
    </location>
</feature>
<evidence type="ECO:0000259" key="14">
    <source>
        <dbReference type="PROSITE" id="PS50850"/>
    </source>
</evidence>
<comment type="caution">
    <text evidence="15">The sequence shown here is derived from an EMBL/GenBank/DDBJ whole genome shotgun (WGS) entry which is preliminary data.</text>
</comment>
<evidence type="ECO:0000256" key="7">
    <source>
        <dbReference type="ARBA" id="ARBA00022989"/>
    </source>
</evidence>
<feature type="transmembrane region" description="Helical" evidence="13">
    <location>
        <begin position="188"/>
        <end position="209"/>
    </location>
</feature>
<keyword evidence="8" id="KW-0770">Synapse</keyword>
<evidence type="ECO:0000256" key="4">
    <source>
        <dbReference type="ARBA" id="ARBA00022553"/>
    </source>
</evidence>
<feature type="transmembrane region" description="Helical" evidence="13">
    <location>
        <begin position="580"/>
        <end position="603"/>
    </location>
</feature>
<evidence type="ECO:0000256" key="12">
    <source>
        <dbReference type="SAM" id="MobiDB-lite"/>
    </source>
</evidence>
<protein>
    <submittedName>
        <fullName evidence="15">SV2B protein</fullName>
    </submittedName>
</protein>
<feature type="transmembrane region" description="Helical" evidence="13">
    <location>
        <begin position="322"/>
        <end position="341"/>
    </location>
</feature>
<dbReference type="PANTHER" id="PTHR23511">
    <property type="entry name" value="SYNAPTIC VESICLE GLYCOPROTEIN 2"/>
    <property type="match status" value="1"/>
</dbReference>
<keyword evidence="7 13" id="KW-1133">Transmembrane helix</keyword>
<proteinExistence type="inferred from homology"/>
<dbReference type="NCBIfam" id="TIGR01299">
    <property type="entry name" value="synapt_SV2"/>
    <property type="match status" value="1"/>
</dbReference>
<evidence type="ECO:0000256" key="9">
    <source>
        <dbReference type="ARBA" id="ARBA00023136"/>
    </source>
</evidence>
<name>A0A8J7T6R1_ATRSP</name>
<dbReference type="SUPFAM" id="SSF141571">
    <property type="entry name" value="Pentapeptide repeat-like"/>
    <property type="match status" value="1"/>
</dbReference>
<feature type="transmembrane region" description="Helical" evidence="13">
    <location>
        <begin position="279"/>
        <end position="302"/>
    </location>
</feature>
<reference evidence="15" key="1">
    <citation type="journal article" date="2021" name="Cell">
        <title>Tracing the genetic footprints of vertebrate landing in non-teleost ray-finned fishes.</title>
        <authorList>
            <person name="Bi X."/>
            <person name="Wang K."/>
            <person name="Yang L."/>
            <person name="Pan H."/>
            <person name="Jiang H."/>
            <person name="Wei Q."/>
            <person name="Fang M."/>
            <person name="Yu H."/>
            <person name="Zhu C."/>
            <person name="Cai Y."/>
            <person name="He Y."/>
            <person name="Gan X."/>
            <person name="Zeng H."/>
            <person name="Yu D."/>
            <person name="Zhu Y."/>
            <person name="Jiang H."/>
            <person name="Qiu Q."/>
            <person name="Yang H."/>
            <person name="Zhang Y.E."/>
            <person name="Wang W."/>
            <person name="Zhu M."/>
            <person name="He S."/>
            <person name="Zhang G."/>
        </authorList>
    </citation>
    <scope>NUCLEOTIDE SEQUENCE</scope>
    <source>
        <strain evidence="15">Allg_001</strain>
    </source>
</reference>
<feature type="transmembrane region" description="Helical" evidence="13">
    <location>
        <begin position="784"/>
        <end position="804"/>
    </location>
</feature>
<keyword evidence="11" id="KW-0968">Cytoplasmic vesicle</keyword>
<comment type="subcellular location">
    <subcellularLocation>
        <location evidence="1">Cytoplasmic vesicle</location>
        <location evidence="1">Secretory vesicle</location>
        <location evidence="1">Synaptic vesicle membrane</location>
        <topology evidence="1">Multi-pass membrane protein</topology>
    </subcellularLocation>
</comment>
<dbReference type="GO" id="GO:0006836">
    <property type="term" value="P:neurotransmitter transport"/>
    <property type="evidence" value="ECO:0007669"/>
    <property type="project" value="UniProtKB-KW"/>
</dbReference>
<evidence type="ECO:0000256" key="6">
    <source>
        <dbReference type="ARBA" id="ARBA00022775"/>
    </source>
</evidence>
<dbReference type="EMBL" id="JAAWVO010004691">
    <property type="protein sequence ID" value="MBN3312364.1"/>
    <property type="molecule type" value="Genomic_DNA"/>
</dbReference>
<dbReference type="Proteomes" id="UP000736164">
    <property type="component" value="Unassembled WGS sequence"/>
</dbReference>
<keyword evidence="3" id="KW-0813">Transport</keyword>
<organism evidence="15 16">
    <name type="scientific">Atractosteus spatula</name>
    <name type="common">Alligator gar</name>
    <name type="synonym">Lepisosteus spatula</name>
    <dbReference type="NCBI Taxonomy" id="7917"/>
    <lineage>
        <taxon>Eukaryota</taxon>
        <taxon>Metazoa</taxon>
        <taxon>Chordata</taxon>
        <taxon>Craniata</taxon>
        <taxon>Vertebrata</taxon>
        <taxon>Euteleostomi</taxon>
        <taxon>Actinopterygii</taxon>
        <taxon>Neopterygii</taxon>
        <taxon>Holostei</taxon>
        <taxon>Semionotiformes</taxon>
        <taxon>Lepisosteidae</taxon>
        <taxon>Atractosteus</taxon>
    </lineage>
</organism>
<evidence type="ECO:0000256" key="1">
    <source>
        <dbReference type="ARBA" id="ARBA00004644"/>
    </source>
</evidence>
<dbReference type="FunFam" id="1.20.1250.20:FF:000009">
    <property type="entry name" value="Synaptic vesicle glycoprotein 2A"/>
    <property type="match status" value="1"/>
</dbReference>
<dbReference type="InterPro" id="IPR005829">
    <property type="entry name" value="Sugar_transporter_CS"/>
</dbReference>
<dbReference type="AlphaFoldDB" id="A0A8J7T6R1"/>
<keyword evidence="5 13" id="KW-0812">Transmembrane</keyword>
<feature type="transmembrane region" description="Helical" evidence="13">
    <location>
        <begin position="124"/>
        <end position="146"/>
    </location>
</feature>
<keyword evidence="6" id="KW-0532">Neurotransmitter transport</keyword>
<keyword evidence="10" id="KW-0325">Glycoprotein</keyword>
<dbReference type="PANTHER" id="PTHR23511:SF2">
    <property type="entry name" value="SYNAPTIC VESICLE GLYCOPROTEIN 2B"/>
    <property type="match status" value="1"/>
</dbReference>
<comment type="similarity">
    <text evidence="2">Belongs to the major facilitator superfamily.</text>
</comment>
<evidence type="ECO:0000313" key="16">
    <source>
        <dbReference type="Proteomes" id="UP000736164"/>
    </source>
</evidence>
<dbReference type="FunFam" id="1.20.1250.20:FF:000014">
    <property type="entry name" value="synaptic vesicle glycoprotein 2A"/>
    <property type="match status" value="1"/>
</dbReference>
<dbReference type="PROSITE" id="PS50850">
    <property type="entry name" value="MFS"/>
    <property type="match status" value="1"/>
</dbReference>
<dbReference type="GO" id="GO:0030672">
    <property type="term" value="C:synaptic vesicle membrane"/>
    <property type="evidence" value="ECO:0007669"/>
    <property type="project" value="UniProtKB-SubCell"/>
</dbReference>
<dbReference type="InterPro" id="IPR020846">
    <property type="entry name" value="MFS_dom"/>
</dbReference>
<feature type="region of interest" description="Disordered" evidence="12">
    <location>
        <begin position="1"/>
        <end position="58"/>
    </location>
</feature>
<dbReference type="InterPro" id="IPR055415">
    <property type="entry name" value="LD_SV2"/>
</dbReference>
<gene>
    <name evidence="15" type="primary">Sv2b_1</name>
    <name evidence="15" type="ORF">GTO95_0010219</name>
</gene>
<feature type="transmembrane region" description="Helical" evidence="13">
    <location>
        <begin position="756"/>
        <end position="778"/>
    </location>
</feature>
<feature type="non-terminal residue" evidence="15">
    <location>
        <position position="813"/>
    </location>
</feature>